<dbReference type="SUPFAM" id="SSF55874">
    <property type="entry name" value="ATPase domain of HSP90 chaperone/DNA topoisomerase II/histidine kinase"/>
    <property type="match status" value="1"/>
</dbReference>
<evidence type="ECO:0000313" key="10">
    <source>
        <dbReference type="EMBL" id="KAL1408538.1"/>
    </source>
</evidence>
<dbReference type="CDD" id="cd00082">
    <property type="entry name" value="HisKA"/>
    <property type="match status" value="1"/>
</dbReference>
<dbReference type="Gene3D" id="3.30.565.10">
    <property type="entry name" value="Histidine kinase-like ATPase, C-terminal domain"/>
    <property type="match status" value="1"/>
</dbReference>
<evidence type="ECO:0000259" key="8">
    <source>
        <dbReference type="PROSITE" id="PS50109"/>
    </source>
</evidence>
<dbReference type="InterPro" id="IPR001789">
    <property type="entry name" value="Sig_transdc_resp-reg_receiver"/>
</dbReference>
<dbReference type="InterPro" id="IPR036890">
    <property type="entry name" value="HATPase_C_sf"/>
</dbReference>
<dbReference type="InterPro" id="IPR004358">
    <property type="entry name" value="Sig_transdc_His_kin-like_C"/>
</dbReference>
<keyword evidence="5" id="KW-0418">Kinase</keyword>
<dbReference type="SUPFAM" id="SSF52172">
    <property type="entry name" value="CheY-like"/>
    <property type="match status" value="1"/>
</dbReference>
<dbReference type="EC" id="2.7.13.3" evidence="2"/>
<dbReference type="Gene3D" id="1.10.287.130">
    <property type="match status" value="1"/>
</dbReference>
<dbReference type="Gene3D" id="3.40.50.2300">
    <property type="match status" value="1"/>
</dbReference>
<accession>A0ABR3Q1I8</accession>
<dbReference type="CDD" id="cd17546">
    <property type="entry name" value="REC_hyHK_CKI1_RcsC-like"/>
    <property type="match status" value="1"/>
</dbReference>
<dbReference type="InterPro" id="IPR036097">
    <property type="entry name" value="HisK_dim/P_sf"/>
</dbReference>
<comment type="catalytic activity">
    <reaction evidence="1">
        <text>ATP + protein L-histidine = ADP + protein N-phospho-L-histidine.</text>
        <dbReference type="EC" id="2.7.13.3"/>
    </reaction>
</comment>
<feature type="modified residue" description="4-aspartylphosphate" evidence="6">
    <location>
        <position position="1418"/>
    </location>
</feature>
<dbReference type="SMART" id="SM00448">
    <property type="entry name" value="REC"/>
    <property type="match status" value="1"/>
</dbReference>
<dbReference type="PROSITE" id="PS50109">
    <property type="entry name" value="HIS_KIN"/>
    <property type="match status" value="1"/>
</dbReference>
<dbReference type="InterPro" id="IPR003661">
    <property type="entry name" value="HisK_dim/P_dom"/>
</dbReference>
<evidence type="ECO:0000313" key="11">
    <source>
        <dbReference type="Proteomes" id="UP001565368"/>
    </source>
</evidence>
<dbReference type="Gene3D" id="3.30.450.40">
    <property type="match status" value="1"/>
</dbReference>
<organism evidence="10 11">
    <name type="scientific">Vanrija albida</name>
    <dbReference type="NCBI Taxonomy" id="181172"/>
    <lineage>
        <taxon>Eukaryota</taxon>
        <taxon>Fungi</taxon>
        <taxon>Dikarya</taxon>
        <taxon>Basidiomycota</taxon>
        <taxon>Agaricomycotina</taxon>
        <taxon>Tremellomycetes</taxon>
        <taxon>Trichosporonales</taxon>
        <taxon>Trichosporonaceae</taxon>
        <taxon>Vanrija</taxon>
    </lineage>
</organism>
<feature type="region of interest" description="Disordered" evidence="7">
    <location>
        <begin position="456"/>
        <end position="550"/>
    </location>
</feature>
<feature type="domain" description="Response regulatory" evidence="9">
    <location>
        <begin position="1366"/>
        <end position="1513"/>
    </location>
</feature>
<dbReference type="RefSeq" id="XP_069208482.1">
    <property type="nucleotide sequence ID" value="XM_069353840.1"/>
</dbReference>
<dbReference type="PROSITE" id="PS50110">
    <property type="entry name" value="RESPONSE_REGULATORY"/>
    <property type="match status" value="1"/>
</dbReference>
<comment type="caution">
    <text evidence="10">The sequence shown here is derived from an EMBL/GenBank/DDBJ whole genome shotgun (WGS) entry which is preliminary data.</text>
</comment>
<evidence type="ECO:0000256" key="2">
    <source>
        <dbReference type="ARBA" id="ARBA00012438"/>
    </source>
</evidence>
<evidence type="ECO:0000256" key="7">
    <source>
        <dbReference type="SAM" id="MobiDB-lite"/>
    </source>
</evidence>
<dbReference type="PANTHER" id="PTHR43047:SF72">
    <property type="entry name" value="OSMOSENSING HISTIDINE PROTEIN KINASE SLN1"/>
    <property type="match status" value="1"/>
</dbReference>
<sequence>MVHYHCGPIPRHEVSPTTDAQWERALQFYGVDRPRYHHHHSATFDTETAVGPEPVSPKTANGSGWGCDAEPEDDLDNVPEVLQCEAPPPSRPLIHQESLHNDPLPPPAFHLHDGDQDDNRSADWRQRMNRHFSWSDEVRVLGGTAADGDTSSVDPRPRTPQSWAWPPPPRPDAADIADEADNDEPATGWAAVDLSVPEGHPAHQRTFDRHYQIIDSVGLPRYCKSGNWDKQCIDSERRRIRDHYEHEGWLPAPVPSMPTRLRRSHAVRRLGLNDEDDNLERYAVLAKYSELAQMFFNAKRVVVSIFRGDDEVVYDSEQFHSGKKPLVLKGTEGFCGHAVLHPEEQVTMVADLTKDWRFKRSPSLVGKTHKFLAATPLRYHRPGGADSVDFGMLCVFDDKPRDEFTTREQGILMRLANMLVFQMATLQSEIMAKRSSGMYEASINFLRRSLVPDHLKPAKQAEKHPHVERSPSDIARDKKKQAEKEKKRTSRSNSHHRSSIHSPHPHHSSHSHRPRLHRAQSHHVTAHHSPLHSHPHTPHSNGSSVTASGSATPVTVVAPITKSSPSDTKSAKRKDVVAEAAMFNDAATTLRGILQADAVTILDMHDHQLFIRKLGSRHSAPHQRQNKEAIIGDFLQGKEWPSNVEPVVNYVPRSSSRGLHVLGKSETPGFECDFTATTAPQTMAKFVKTYLMTRHFWWDREDENDELAKEVMKLMPAKSQTVLATVFMGFDGTLRYATFATWARAPTAFDDTSRLALPFVWIVGATLISALALRRVRTIEQSQISYSNLQAHELRTPLHQILAITQLLRSSMSDLAEAPSVAPIDPNAGSLTTLQQIRDLLPFLDAIDTSGKTLHGIVDNILSFLDLKAKDTRWESSHSPSAGLLTSPAGAPQPLSTMFEEIITEVYNEDRRGRRASGQQVGHIETVFEIIPDRLGELVTEDSAGALRKALSKVLSNAYRYIESEGCVEIYVDDVKGFLPPEGCEDLATTRRVAITVVDNGRGMAAEFIREKLGEPWAKEDLYATGSGLSVHLAYRIVDLMGGQMEITSASGRGCTVSIEVPLPGVIMGPDTPSMEGIPEASAELLGQPSAPVRKIALVGFDKLGGHAKCSYDKLGQSLERSYKRLGCAIVPVEEADVVVTDGAYEDDPEGSAFLKALKAPELNVFISEDSEQSNVRPKIERTANGTAVRRLLKPVTLALIKETLKGVQPNSIPVTPLDDAGVSRLKPHFDSAALAKSASGAGNCAILSKFRNFTWKPKGVCVEEAVASLCLGDYFSSRQRITRAPSNGSSVAGSNSTDNVPDSPSLGPSTAGIASPATTPSEDAYDAHTDTHTNLTTPSLGPGSSSHHDVLETPLPAPVLPPPVKVLVVEDNVINRKILVKILSAKLPLLEIIEAEDGQAAVDKFKEFTSPVIVLLDINMPRMDGYAAATEMRLIEKRRAAVASSKLSALGISDDNNDSGAATPAVRSTIIAVTALASDDERRRGLVECQMDQWLTKPCPKATLQGVVMDARKELLNLLAA</sequence>
<evidence type="ECO:0000259" key="9">
    <source>
        <dbReference type="PROSITE" id="PS50110"/>
    </source>
</evidence>
<feature type="compositionally biased region" description="Polar residues" evidence="7">
    <location>
        <begin position="1333"/>
        <end position="1346"/>
    </location>
</feature>
<evidence type="ECO:0000256" key="5">
    <source>
        <dbReference type="ARBA" id="ARBA00022777"/>
    </source>
</evidence>
<reference evidence="10 11" key="1">
    <citation type="submission" date="2023-08" db="EMBL/GenBank/DDBJ databases">
        <title>Annotated Genome Sequence of Vanrija albida AlHP1.</title>
        <authorList>
            <person name="Herzog R."/>
        </authorList>
    </citation>
    <scope>NUCLEOTIDE SEQUENCE [LARGE SCALE GENOMIC DNA]</scope>
    <source>
        <strain evidence="10 11">AlHP1</strain>
    </source>
</reference>
<evidence type="ECO:0000256" key="6">
    <source>
        <dbReference type="PROSITE-ProRule" id="PRU00169"/>
    </source>
</evidence>
<dbReference type="InterPro" id="IPR003594">
    <property type="entry name" value="HATPase_dom"/>
</dbReference>
<name>A0ABR3Q1I8_9TREE</name>
<evidence type="ECO:0000256" key="3">
    <source>
        <dbReference type="ARBA" id="ARBA00022553"/>
    </source>
</evidence>
<dbReference type="Pfam" id="PF02518">
    <property type="entry name" value="HATPase_c"/>
    <property type="match status" value="1"/>
</dbReference>
<keyword evidence="4" id="KW-0808">Transferase</keyword>
<feature type="region of interest" description="Disordered" evidence="7">
    <location>
        <begin position="1284"/>
        <end position="1357"/>
    </location>
</feature>
<gene>
    <name evidence="10" type="ORF">Q8F55_005350</name>
</gene>
<dbReference type="InterPro" id="IPR011006">
    <property type="entry name" value="CheY-like_superfamily"/>
</dbReference>
<dbReference type="InterPro" id="IPR005467">
    <property type="entry name" value="His_kinase_dom"/>
</dbReference>
<dbReference type="Pfam" id="PF00072">
    <property type="entry name" value="Response_reg"/>
    <property type="match status" value="1"/>
</dbReference>
<keyword evidence="11" id="KW-1185">Reference proteome</keyword>
<feature type="compositionally biased region" description="Basic and acidic residues" evidence="7">
    <location>
        <begin position="456"/>
        <end position="486"/>
    </location>
</feature>
<evidence type="ECO:0000256" key="1">
    <source>
        <dbReference type="ARBA" id="ARBA00000085"/>
    </source>
</evidence>
<keyword evidence="3 6" id="KW-0597">Phosphoprotein</keyword>
<feature type="compositionally biased region" description="Polar residues" evidence="7">
    <location>
        <begin position="1284"/>
        <end position="1309"/>
    </location>
</feature>
<dbReference type="EMBL" id="JBBXJM010000004">
    <property type="protein sequence ID" value="KAL1408538.1"/>
    <property type="molecule type" value="Genomic_DNA"/>
</dbReference>
<dbReference type="SMART" id="SM00387">
    <property type="entry name" value="HATPase_c"/>
    <property type="match status" value="1"/>
</dbReference>
<feature type="region of interest" description="Disordered" evidence="7">
    <location>
        <begin position="41"/>
        <end position="121"/>
    </location>
</feature>
<feature type="compositionally biased region" description="Basic and acidic residues" evidence="7">
    <location>
        <begin position="110"/>
        <end position="121"/>
    </location>
</feature>
<proteinExistence type="predicted"/>
<dbReference type="PRINTS" id="PR00344">
    <property type="entry name" value="BCTRLSENSOR"/>
</dbReference>
<feature type="compositionally biased region" description="Polar residues" evidence="7">
    <location>
        <begin position="541"/>
        <end position="550"/>
    </location>
</feature>
<dbReference type="SUPFAM" id="SSF47384">
    <property type="entry name" value="Homodimeric domain of signal transducing histidine kinase"/>
    <property type="match status" value="1"/>
</dbReference>
<feature type="domain" description="Histidine kinase" evidence="8">
    <location>
        <begin position="789"/>
        <end position="1065"/>
    </location>
</feature>
<protein>
    <recommendedName>
        <fullName evidence="2">histidine kinase</fullName>
        <ecNumber evidence="2">2.7.13.3</ecNumber>
    </recommendedName>
</protein>
<dbReference type="InterPro" id="IPR029016">
    <property type="entry name" value="GAF-like_dom_sf"/>
</dbReference>
<dbReference type="SUPFAM" id="SSF55781">
    <property type="entry name" value="GAF domain-like"/>
    <property type="match status" value="1"/>
</dbReference>
<dbReference type="GeneID" id="95986393"/>
<dbReference type="Proteomes" id="UP001565368">
    <property type="component" value="Unassembled WGS sequence"/>
</dbReference>
<dbReference type="PANTHER" id="PTHR43047">
    <property type="entry name" value="TWO-COMPONENT HISTIDINE PROTEIN KINASE"/>
    <property type="match status" value="1"/>
</dbReference>
<evidence type="ECO:0000256" key="4">
    <source>
        <dbReference type="ARBA" id="ARBA00022679"/>
    </source>
</evidence>
<feature type="compositionally biased region" description="Basic residues" evidence="7">
    <location>
        <begin position="487"/>
        <end position="537"/>
    </location>
</feature>
<feature type="region of interest" description="Disordered" evidence="7">
    <location>
        <begin position="143"/>
        <end position="180"/>
    </location>
</feature>